<evidence type="ECO:0000313" key="1">
    <source>
        <dbReference type="EMBL" id="CAF1707820.1"/>
    </source>
</evidence>
<sequence>MATLLHKKLVASCVEPKVFGGTRISGQLNPFHPKCTHFHYDKESGAGQSLYEESQVAGRATRKRT</sequence>
<dbReference type="Proteomes" id="UP001295469">
    <property type="component" value="Chromosome C03"/>
</dbReference>
<gene>
    <name evidence="1" type="ORF">DARMORV10_C03P65410.1</name>
</gene>
<proteinExistence type="predicted"/>
<protein>
    <submittedName>
        <fullName evidence="1">(rape) hypothetical protein</fullName>
    </submittedName>
</protein>
<name>A0A816IB79_BRANA</name>
<dbReference type="EMBL" id="HG994367">
    <property type="protein sequence ID" value="CAF1707820.1"/>
    <property type="molecule type" value="Genomic_DNA"/>
</dbReference>
<reference evidence="1" key="1">
    <citation type="submission" date="2021-01" db="EMBL/GenBank/DDBJ databases">
        <authorList>
            <consortium name="Genoscope - CEA"/>
            <person name="William W."/>
        </authorList>
    </citation>
    <scope>NUCLEOTIDE SEQUENCE</scope>
</reference>
<accession>A0A816IB79</accession>
<organism evidence="1">
    <name type="scientific">Brassica napus</name>
    <name type="common">Rape</name>
    <dbReference type="NCBI Taxonomy" id="3708"/>
    <lineage>
        <taxon>Eukaryota</taxon>
        <taxon>Viridiplantae</taxon>
        <taxon>Streptophyta</taxon>
        <taxon>Embryophyta</taxon>
        <taxon>Tracheophyta</taxon>
        <taxon>Spermatophyta</taxon>
        <taxon>Magnoliopsida</taxon>
        <taxon>eudicotyledons</taxon>
        <taxon>Gunneridae</taxon>
        <taxon>Pentapetalae</taxon>
        <taxon>rosids</taxon>
        <taxon>malvids</taxon>
        <taxon>Brassicales</taxon>
        <taxon>Brassicaceae</taxon>
        <taxon>Brassiceae</taxon>
        <taxon>Brassica</taxon>
    </lineage>
</organism>
<dbReference type="AlphaFoldDB" id="A0A816IB79"/>